<name>A0A239BW27_9BACT</name>
<accession>A0A239BW27</accession>
<dbReference type="RefSeq" id="WP_089275022.1">
    <property type="nucleotide sequence ID" value="NZ_FZOC01000006.1"/>
</dbReference>
<reference evidence="1 2" key="1">
    <citation type="submission" date="2017-06" db="EMBL/GenBank/DDBJ databases">
        <authorList>
            <person name="Kim H.J."/>
            <person name="Triplett B.A."/>
        </authorList>
    </citation>
    <scope>NUCLEOTIDE SEQUENCE [LARGE SCALE GENOMIC DNA]</scope>
    <source>
        <strain evidence="1 2">DSM 13116</strain>
    </source>
</reference>
<evidence type="ECO:0000313" key="2">
    <source>
        <dbReference type="Proteomes" id="UP000198324"/>
    </source>
</evidence>
<evidence type="ECO:0000313" key="1">
    <source>
        <dbReference type="EMBL" id="SNS11869.1"/>
    </source>
</evidence>
<protein>
    <submittedName>
        <fullName evidence="1">Uncharacterized protein</fullName>
    </submittedName>
</protein>
<dbReference type="AlphaFoldDB" id="A0A239BW27"/>
<organism evidence="1 2">
    <name type="scientific">Humidesulfovibrio mexicanus</name>
    <dbReference type="NCBI Taxonomy" id="147047"/>
    <lineage>
        <taxon>Bacteria</taxon>
        <taxon>Pseudomonadati</taxon>
        <taxon>Thermodesulfobacteriota</taxon>
        <taxon>Desulfovibrionia</taxon>
        <taxon>Desulfovibrionales</taxon>
        <taxon>Desulfovibrionaceae</taxon>
        <taxon>Humidesulfovibrio</taxon>
    </lineage>
</organism>
<proteinExistence type="predicted"/>
<dbReference type="Proteomes" id="UP000198324">
    <property type="component" value="Unassembled WGS sequence"/>
</dbReference>
<sequence length="481" mass="52364">MSGAPHFEPPRIERFWIAEEPDQWRDEAAALGLCAAHIAACGADDAGAEAARLAELGLAAPRFDPRLPAFQQAALACGAVSAVCPWCGRPTAGTESYPAFINAFDQPVFHRFRCCGEFFLVAAKSPQAKVALWLPQAHALASFIEYRRYPHNHDYYGAAQFAEWLKLFARLLAENAGLAAAYRNAGATRRTALALGFVFNFGHHVSDELSALPFVPALTAGREPLSVLGPFDFFDAGQVFAAELGPAPLRVAAQGGQTPPELFRLALEENLFVTRLSHTAPLQEAVARRLLDAAAERLTPELARRVEESALSRPLVWVTLRGHNRAWRGEAQGLAQVLNALATEHPGLGAVFDGWERERPALEELLAALSPSVAAFDGLGTSLYEALAWARKADFFIAPYGNGTGITSIANIPGVIHCHEEWAKPEPFCVNRRERCALAHPVCGRTIHEPGRDSYSADYELDWREVLAAARAVLRGLKPRP</sequence>
<dbReference type="OrthoDB" id="9204584at2"/>
<gene>
    <name evidence="1" type="ORF">SAMN04488503_2823</name>
</gene>
<keyword evidence="2" id="KW-1185">Reference proteome</keyword>
<dbReference type="EMBL" id="FZOC01000006">
    <property type="protein sequence ID" value="SNS11869.1"/>
    <property type="molecule type" value="Genomic_DNA"/>
</dbReference>